<dbReference type="InterPro" id="IPR053712">
    <property type="entry name" value="Bac_CellDiv_Activator"/>
</dbReference>
<gene>
    <name evidence="1" type="ORF">KDA27_04725</name>
</gene>
<proteinExistence type="predicted"/>
<comment type="caution">
    <text evidence="1">The sequence shown here is derived from an EMBL/GenBank/DDBJ whole genome shotgun (WGS) entry which is preliminary data.</text>
</comment>
<dbReference type="Pfam" id="PF05164">
    <property type="entry name" value="ZapA"/>
    <property type="match status" value="1"/>
</dbReference>
<name>A0A956NCH5_UNCEI</name>
<dbReference type="EMBL" id="JAGQHS010000015">
    <property type="protein sequence ID" value="MCA9755085.1"/>
    <property type="molecule type" value="Genomic_DNA"/>
</dbReference>
<sequence length="101" mass="11764">MVDDGGTPVSIHGEEFKIRGAEPERIRALAEFVDARFREMEKASRTHDLRRQAVLVSLNIAEEVFRERERRLDDQERTRYRLRECSRYLDGALEESDPAGS</sequence>
<dbReference type="AlphaFoldDB" id="A0A956NCH5"/>
<organism evidence="1 2">
    <name type="scientific">Eiseniibacteriota bacterium</name>
    <dbReference type="NCBI Taxonomy" id="2212470"/>
    <lineage>
        <taxon>Bacteria</taxon>
        <taxon>Candidatus Eiseniibacteriota</taxon>
    </lineage>
</organism>
<dbReference type="GO" id="GO:0051301">
    <property type="term" value="P:cell division"/>
    <property type="evidence" value="ECO:0007669"/>
    <property type="project" value="UniProtKB-KW"/>
</dbReference>
<dbReference type="SUPFAM" id="SSF102829">
    <property type="entry name" value="Cell division protein ZapA-like"/>
    <property type="match status" value="1"/>
</dbReference>
<accession>A0A956NCH5</accession>
<evidence type="ECO:0000313" key="2">
    <source>
        <dbReference type="Proteomes" id="UP000739538"/>
    </source>
</evidence>
<dbReference type="Proteomes" id="UP000739538">
    <property type="component" value="Unassembled WGS sequence"/>
</dbReference>
<keyword evidence="1" id="KW-0132">Cell division</keyword>
<keyword evidence="1" id="KW-0131">Cell cycle</keyword>
<dbReference type="InterPro" id="IPR007838">
    <property type="entry name" value="Cell_div_ZapA-like"/>
</dbReference>
<protein>
    <submittedName>
        <fullName evidence="1">Cell division protein ZapA</fullName>
    </submittedName>
</protein>
<dbReference type="Gene3D" id="6.10.250.790">
    <property type="match status" value="1"/>
</dbReference>
<evidence type="ECO:0000313" key="1">
    <source>
        <dbReference type="EMBL" id="MCA9755085.1"/>
    </source>
</evidence>
<dbReference type="InterPro" id="IPR036192">
    <property type="entry name" value="Cell_div_ZapA-like_sf"/>
</dbReference>
<reference evidence="1" key="1">
    <citation type="submission" date="2020-04" db="EMBL/GenBank/DDBJ databases">
        <authorList>
            <person name="Zhang T."/>
        </authorList>
    </citation>
    <scope>NUCLEOTIDE SEQUENCE</scope>
    <source>
        <strain evidence="1">HKST-UBA02</strain>
    </source>
</reference>
<reference evidence="1" key="2">
    <citation type="journal article" date="2021" name="Microbiome">
        <title>Successional dynamics and alternative stable states in a saline activated sludge microbial community over 9 years.</title>
        <authorList>
            <person name="Wang Y."/>
            <person name="Ye J."/>
            <person name="Ju F."/>
            <person name="Liu L."/>
            <person name="Boyd J.A."/>
            <person name="Deng Y."/>
            <person name="Parks D.H."/>
            <person name="Jiang X."/>
            <person name="Yin X."/>
            <person name="Woodcroft B.J."/>
            <person name="Tyson G.W."/>
            <person name="Hugenholtz P."/>
            <person name="Polz M.F."/>
            <person name="Zhang T."/>
        </authorList>
    </citation>
    <scope>NUCLEOTIDE SEQUENCE</scope>
    <source>
        <strain evidence="1">HKST-UBA02</strain>
    </source>
</reference>